<keyword evidence="8 12" id="KW-0808">Transferase</keyword>
<dbReference type="AlphaFoldDB" id="K9GZ13"/>
<evidence type="ECO:0000256" key="11">
    <source>
        <dbReference type="ARBA" id="ARBA00047944"/>
    </source>
</evidence>
<organism evidence="15 16">
    <name type="scientific">Caenispirillum salinarum AK4</name>
    <dbReference type="NCBI Taxonomy" id="1238182"/>
    <lineage>
        <taxon>Bacteria</taxon>
        <taxon>Pseudomonadati</taxon>
        <taxon>Pseudomonadota</taxon>
        <taxon>Alphaproteobacteria</taxon>
        <taxon>Rhodospirillales</taxon>
        <taxon>Novispirillaceae</taxon>
        <taxon>Caenispirillum</taxon>
    </lineage>
</organism>
<comment type="function">
    <text evidence="10 12">Specifically methylates the N3 position of the uracil ring of uridine 1498 (m3U1498) in 16S rRNA. Acts on the fully assembled 30S ribosomal subunit.</text>
</comment>
<evidence type="ECO:0000256" key="5">
    <source>
        <dbReference type="ARBA" id="ARBA00022490"/>
    </source>
</evidence>
<dbReference type="SUPFAM" id="SSF88697">
    <property type="entry name" value="PUA domain-like"/>
    <property type="match status" value="1"/>
</dbReference>
<dbReference type="NCBIfam" id="NF008696">
    <property type="entry name" value="PRK11713.3-5"/>
    <property type="match status" value="1"/>
</dbReference>
<dbReference type="InterPro" id="IPR046887">
    <property type="entry name" value="RsmE_PUA-like"/>
</dbReference>
<evidence type="ECO:0000256" key="4">
    <source>
        <dbReference type="ARBA" id="ARBA00013673"/>
    </source>
</evidence>
<evidence type="ECO:0000256" key="9">
    <source>
        <dbReference type="ARBA" id="ARBA00022691"/>
    </source>
</evidence>
<feature type="domain" description="Ribosomal RNA small subunit methyltransferase E PUA-like" evidence="14">
    <location>
        <begin position="27"/>
        <end position="72"/>
    </location>
</feature>
<dbReference type="GO" id="GO:0070475">
    <property type="term" value="P:rRNA base methylation"/>
    <property type="evidence" value="ECO:0007669"/>
    <property type="project" value="TreeGrafter"/>
</dbReference>
<evidence type="ECO:0000313" key="15">
    <source>
        <dbReference type="EMBL" id="EKV30542.1"/>
    </source>
</evidence>
<name>K9GZ13_9PROT</name>
<dbReference type="EMBL" id="ANHY01000008">
    <property type="protein sequence ID" value="EKV30542.1"/>
    <property type="molecule type" value="Genomic_DNA"/>
</dbReference>
<dbReference type="EC" id="2.1.1.193" evidence="3 12"/>
<evidence type="ECO:0000259" key="14">
    <source>
        <dbReference type="Pfam" id="PF20260"/>
    </source>
</evidence>
<sequence>MSETLARPRYRLFVEADLTEGAAVDLPQAQAHYLGTVMRAKDGETVALFNGRDGEWRAEIARVSKKAATLTVADRMRPQAPEPDVWLCFAPLKKDATDMVVQKAVELGVSRLQPVMTARTNASRFNTERARANAIEAAEQCERLTVPEVAEPVALPDLLAGWPERAPGRPLFIADETGRGTPLSDVAAGSEGAIAAFVIGPEGGFAQSELDHLRSLDFVVPVGLGPRILRAETAALAALTVWQAVRGDWRSGGPAFR</sequence>
<comment type="catalytic activity">
    <reaction evidence="11 12">
        <text>uridine(1498) in 16S rRNA + S-adenosyl-L-methionine = N(3)-methyluridine(1498) in 16S rRNA + S-adenosyl-L-homocysteine + H(+)</text>
        <dbReference type="Rhea" id="RHEA:42920"/>
        <dbReference type="Rhea" id="RHEA-COMP:10283"/>
        <dbReference type="Rhea" id="RHEA-COMP:10284"/>
        <dbReference type="ChEBI" id="CHEBI:15378"/>
        <dbReference type="ChEBI" id="CHEBI:57856"/>
        <dbReference type="ChEBI" id="CHEBI:59789"/>
        <dbReference type="ChEBI" id="CHEBI:65315"/>
        <dbReference type="ChEBI" id="CHEBI:74502"/>
        <dbReference type="EC" id="2.1.1.193"/>
    </reaction>
</comment>
<evidence type="ECO:0000256" key="10">
    <source>
        <dbReference type="ARBA" id="ARBA00025699"/>
    </source>
</evidence>
<dbReference type="CDD" id="cd18084">
    <property type="entry name" value="RsmE-like"/>
    <property type="match status" value="1"/>
</dbReference>
<dbReference type="NCBIfam" id="NF008694">
    <property type="entry name" value="PRK11713.3-2"/>
    <property type="match status" value="1"/>
</dbReference>
<protein>
    <recommendedName>
        <fullName evidence="4 12">Ribosomal RNA small subunit methyltransferase E</fullName>
        <ecNumber evidence="3 12">2.1.1.193</ecNumber>
    </recommendedName>
</protein>
<dbReference type="STRING" id="1238182.C882_4501"/>
<dbReference type="SUPFAM" id="SSF75217">
    <property type="entry name" value="alpha/beta knot"/>
    <property type="match status" value="1"/>
</dbReference>
<dbReference type="OrthoDB" id="9815641at2"/>
<dbReference type="Gene3D" id="2.40.240.20">
    <property type="entry name" value="Hypothetical PUA domain-like, domain 1"/>
    <property type="match status" value="1"/>
</dbReference>
<dbReference type="Pfam" id="PF04452">
    <property type="entry name" value="Methyltrans_RNA"/>
    <property type="match status" value="1"/>
</dbReference>
<dbReference type="PATRIC" id="fig|1238182.3.peg.2164"/>
<proteinExistence type="inferred from homology"/>
<dbReference type="NCBIfam" id="TIGR00046">
    <property type="entry name" value="RsmE family RNA methyltransferase"/>
    <property type="match status" value="1"/>
</dbReference>
<evidence type="ECO:0000256" key="8">
    <source>
        <dbReference type="ARBA" id="ARBA00022679"/>
    </source>
</evidence>
<evidence type="ECO:0000256" key="2">
    <source>
        <dbReference type="ARBA" id="ARBA00005528"/>
    </source>
</evidence>
<evidence type="ECO:0000256" key="12">
    <source>
        <dbReference type="PIRNR" id="PIRNR015601"/>
    </source>
</evidence>
<comment type="caution">
    <text evidence="15">The sequence shown here is derived from an EMBL/GenBank/DDBJ whole genome shotgun (WGS) entry which is preliminary data.</text>
</comment>
<dbReference type="GO" id="GO:0005737">
    <property type="term" value="C:cytoplasm"/>
    <property type="evidence" value="ECO:0007669"/>
    <property type="project" value="UniProtKB-SubCell"/>
</dbReference>
<dbReference type="eggNOG" id="COG1385">
    <property type="taxonomic scope" value="Bacteria"/>
</dbReference>
<reference evidence="15 16" key="1">
    <citation type="journal article" date="2013" name="Genome Announc.">
        <title>Draft Genome Sequence of an Alphaproteobacterium, Caenispirillum salinarum AK4(T), Isolated from a Solar Saltern.</title>
        <authorList>
            <person name="Khatri I."/>
            <person name="Singh A."/>
            <person name="Korpole S."/>
            <person name="Pinnaka A.K."/>
            <person name="Subramanian S."/>
        </authorList>
    </citation>
    <scope>NUCLEOTIDE SEQUENCE [LARGE SCALE GENOMIC DNA]</scope>
    <source>
        <strain evidence="15 16">AK4</strain>
    </source>
</reference>
<dbReference type="PIRSF" id="PIRSF015601">
    <property type="entry name" value="MTase_slr0722"/>
    <property type="match status" value="1"/>
</dbReference>
<keyword evidence="5 12" id="KW-0963">Cytoplasm</keyword>
<evidence type="ECO:0000256" key="6">
    <source>
        <dbReference type="ARBA" id="ARBA00022552"/>
    </source>
</evidence>
<feature type="domain" description="Ribosomal RNA small subunit methyltransferase E methyltransferase" evidence="13">
    <location>
        <begin position="82"/>
        <end position="243"/>
    </location>
</feature>
<dbReference type="InterPro" id="IPR046886">
    <property type="entry name" value="RsmE_MTase_dom"/>
</dbReference>
<dbReference type="Gene3D" id="3.40.1280.10">
    <property type="match status" value="1"/>
</dbReference>
<dbReference type="InterPro" id="IPR029026">
    <property type="entry name" value="tRNA_m1G_MTases_N"/>
</dbReference>
<evidence type="ECO:0000313" key="16">
    <source>
        <dbReference type="Proteomes" id="UP000009881"/>
    </source>
</evidence>
<comment type="subcellular location">
    <subcellularLocation>
        <location evidence="1 12">Cytoplasm</location>
    </subcellularLocation>
</comment>
<dbReference type="InterPro" id="IPR015947">
    <property type="entry name" value="PUA-like_sf"/>
</dbReference>
<keyword evidence="7 12" id="KW-0489">Methyltransferase</keyword>
<evidence type="ECO:0000256" key="3">
    <source>
        <dbReference type="ARBA" id="ARBA00012328"/>
    </source>
</evidence>
<dbReference type="InterPro" id="IPR006700">
    <property type="entry name" value="RsmE"/>
</dbReference>
<keyword evidence="9 12" id="KW-0949">S-adenosyl-L-methionine</keyword>
<dbReference type="InterPro" id="IPR029028">
    <property type="entry name" value="Alpha/beta_knot_MTases"/>
</dbReference>
<evidence type="ECO:0000259" key="13">
    <source>
        <dbReference type="Pfam" id="PF04452"/>
    </source>
</evidence>
<keyword evidence="6 12" id="KW-0698">rRNA processing</keyword>
<dbReference type="GO" id="GO:0070042">
    <property type="term" value="F:rRNA (uridine-N3-)-methyltransferase activity"/>
    <property type="evidence" value="ECO:0007669"/>
    <property type="project" value="TreeGrafter"/>
</dbReference>
<gene>
    <name evidence="15" type="ORF">C882_4501</name>
</gene>
<dbReference type="Proteomes" id="UP000009881">
    <property type="component" value="Unassembled WGS sequence"/>
</dbReference>
<evidence type="ECO:0000256" key="1">
    <source>
        <dbReference type="ARBA" id="ARBA00004496"/>
    </source>
</evidence>
<comment type="similarity">
    <text evidence="2 12">Belongs to the RNA methyltransferase RsmE family.</text>
</comment>
<evidence type="ECO:0000256" key="7">
    <source>
        <dbReference type="ARBA" id="ARBA00022603"/>
    </source>
</evidence>
<dbReference type="RefSeq" id="WP_009540609.1">
    <property type="nucleotide sequence ID" value="NZ_ANHY01000008.1"/>
</dbReference>
<accession>K9GZ13</accession>
<keyword evidence="16" id="KW-1185">Reference proteome</keyword>
<dbReference type="PANTHER" id="PTHR30027:SF3">
    <property type="entry name" value="16S RRNA (URACIL(1498)-N(3))-METHYLTRANSFERASE"/>
    <property type="match status" value="1"/>
</dbReference>
<dbReference type="Pfam" id="PF20260">
    <property type="entry name" value="PUA_4"/>
    <property type="match status" value="1"/>
</dbReference>
<dbReference type="PANTHER" id="PTHR30027">
    <property type="entry name" value="RIBOSOMAL RNA SMALL SUBUNIT METHYLTRANSFERASE E"/>
    <property type="match status" value="1"/>
</dbReference>